<feature type="domain" description="SCAN box" evidence="7">
    <location>
        <begin position="45"/>
        <end position="126"/>
    </location>
</feature>
<dbReference type="PRINTS" id="PR00376">
    <property type="entry name" value="IL1BCENZYME"/>
</dbReference>
<accession>A0A6B0QWW7</accession>
<dbReference type="PROSITE" id="PS50208">
    <property type="entry name" value="CASPASE_P20"/>
    <property type="match status" value="1"/>
</dbReference>
<keyword evidence="9" id="KW-1185">Reference proteome</keyword>
<evidence type="ECO:0000313" key="9">
    <source>
        <dbReference type="Proteomes" id="UP000322234"/>
    </source>
</evidence>
<dbReference type="AlphaFoldDB" id="A0A6B0QWW7"/>
<evidence type="ECO:0000259" key="7">
    <source>
        <dbReference type="PROSITE" id="PS50804"/>
    </source>
</evidence>
<evidence type="ECO:0000259" key="5">
    <source>
        <dbReference type="PROSITE" id="PS50207"/>
    </source>
</evidence>
<feature type="region of interest" description="Disordered" evidence="4">
    <location>
        <begin position="130"/>
        <end position="189"/>
    </location>
</feature>
<dbReference type="PROSITE" id="PS50207">
    <property type="entry name" value="CASPASE_P10"/>
    <property type="match status" value="1"/>
</dbReference>
<dbReference type="PROSITE" id="PS50804">
    <property type="entry name" value="SCAN_BOX"/>
    <property type="match status" value="1"/>
</dbReference>
<dbReference type="Pfam" id="PF00656">
    <property type="entry name" value="Peptidase_C14"/>
    <property type="match status" value="1"/>
</dbReference>
<dbReference type="Pfam" id="PF02023">
    <property type="entry name" value="SCAN"/>
    <property type="match status" value="1"/>
</dbReference>
<dbReference type="InterPro" id="IPR001309">
    <property type="entry name" value="Pept_C14_p20"/>
</dbReference>
<dbReference type="Proteomes" id="UP000322234">
    <property type="component" value="Unassembled WGS sequence"/>
</dbReference>
<comment type="subcellular location">
    <subcellularLocation>
        <location evidence="2">Nucleus</location>
    </subcellularLocation>
</comment>
<evidence type="ECO:0000256" key="2">
    <source>
        <dbReference type="PROSITE-ProRule" id="PRU00187"/>
    </source>
</evidence>
<comment type="similarity">
    <text evidence="1 3">Belongs to the peptidase C14A family.</text>
</comment>
<dbReference type="GO" id="GO:0006508">
    <property type="term" value="P:proteolysis"/>
    <property type="evidence" value="ECO:0007669"/>
    <property type="project" value="InterPro"/>
</dbReference>
<dbReference type="InterPro" id="IPR038269">
    <property type="entry name" value="SCAN_sf"/>
</dbReference>
<dbReference type="CDD" id="cd07936">
    <property type="entry name" value="SCAN"/>
    <property type="match status" value="1"/>
</dbReference>
<dbReference type="InterPro" id="IPR003309">
    <property type="entry name" value="SCAN_dom"/>
</dbReference>
<dbReference type="InterPro" id="IPR029030">
    <property type="entry name" value="Caspase-like_dom_sf"/>
</dbReference>
<organism evidence="8 9">
    <name type="scientific">Bos mutus</name>
    <name type="common">wild yak</name>
    <dbReference type="NCBI Taxonomy" id="72004"/>
    <lineage>
        <taxon>Eukaryota</taxon>
        <taxon>Metazoa</taxon>
        <taxon>Chordata</taxon>
        <taxon>Craniata</taxon>
        <taxon>Vertebrata</taxon>
        <taxon>Euteleostomi</taxon>
        <taxon>Mammalia</taxon>
        <taxon>Eutheria</taxon>
        <taxon>Laurasiatheria</taxon>
        <taxon>Artiodactyla</taxon>
        <taxon>Ruminantia</taxon>
        <taxon>Pecora</taxon>
        <taxon>Bovidae</taxon>
        <taxon>Bovinae</taxon>
        <taxon>Bos</taxon>
    </lineage>
</organism>
<dbReference type="InterPro" id="IPR002138">
    <property type="entry name" value="Pept_C14_p10"/>
</dbReference>
<feature type="domain" description="Caspase family p20" evidence="6">
    <location>
        <begin position="401"/>
        <end position="507"/>
    </location>
</feature>
<dbReference type="GO" id="GO:0005634">
    <property type="term" value="C:nucleus"/>
    <property type="evidence" value="ECO:0007669"/>
    <property type="project" value="UniProtKB-SubCell"/>
</dbReference>
<dbReference type="SUPFAM" id="SSF52129">
    <property type="entry name" value="Caspase-like"/>
    <property type="match status" value="2"/>
</dbReference>
<evidence type="ECO:0000313" key="8">
    <source>
        <dbReference type="EMBL" id="MXQ80786.1"/>
    </source>
</evidence>
<protein>
    <submittedName>
        <fullName evidence="8">Uncharacterized protein</fullName>
    </submittedName>
</protein>
<dbReference type="InterPro" id="IPR011600">
    <property type="entry name" value="Pept_C14_caspase"/>
</dbReference>
<dbReference type="SMART" id="SM00115">
    <property type="entry name" value="CASc"/>
    <property type="match status" value="1"/>
</dbReference>
<dbReference type="FunFam" id="3.40.50.1460:FF:000028">
    <property type="entry name" value="Uncharacterized protein"/>
    <property type="match status" value="1"/>
</dbReference>
<keyword evidence="2" id="KW-0539">Nucleus</keyword>
<dbReference type="PANTHER" id="PTHR22576">
    <property type="entry name" value="MUCOSA ASSOCIATED LYMPHOID TISSUE LYMPHOMA TRANSLOCATION PROTEIN 1/PARACASPASE"/>
    <property type="match status" value="1"/>
</dbReference>
<dbReference type="SMART" id="SM00431">
    <property type="entry name" value="SCAN"/>
    <property type="match status" value="1"/>
</dbReference>
<comment type="caution">
    <text evidence="8">The sequence shown here is derived from an EMBL/GenBank/DDBJ whole genome shotgun (WGS) entry which is preliminary data.</text>
</comment>
<name>A0A6B0QWW7_9CETA</name>
<dbReference type="SUPFAM" id="SSF47353">
    <property type="entry name" value="Retrovirus capsid dimerization domain-like"/>
    <property type="match status" value="1"/>
</dbReference>
<dbReference type="Gene3D" id="3.40.50.1460">
    <property type="match status" value="1"/>
</dbReference>
<dbReference type="GO" id="GO:0004197">
    <property type="term" value="F:cysteine-type endopeptidase activity"/>
    <property type="evidence" value="ECO:0007669"/>
    <property type="project" value="InterPro"/>
</dbReference>
<dbReference type="FunFam" id="1.10.4020.10:FF:000001">
    <property type="entry name" value="zinc finger protein 263 isoform X1"/>
    <property type="match status" value="1"/>
</dbReference>
<evidence type="ECO:0000256" key="4">
    <source>
        <dbReference type="SAM" id="MobiDB-lite"/>
    </source>
</evidence>
<sequence>MAAPPEPQDQAPEEGEGLLIVKVEDSSWEQDPAQPEDHGDPEVCRQRFRQFCYGDAGGPHEAFSQLWELCCRWLRPELRTKEQILELLVLEQFLSVLPLGVQDWVCQRCPGSGEEAVALVEDLQKQPVKAWSQDVPSERAEPEAAVQGSQAQGPPWRAGTRSRPPVPWEPHSRGAQLPALKQGSTRETTDTCFASGGKYSVKDPRVALALCSPEVSASTAALLEGVFQTLGFESCRRQEASIQGFRGELTRFREQLDAHGGSVGCAFVALVARPWQLRQSQQLVRELSRCKALWGRPKVFLLLSSAPGAVPEPGAFLASLGELCGRRPHWSLLQLLTEVFSRTAEESAGAAYCPVLRSSLRGALCLGNVEPWGPEPEPGPSAQYDLSGARAALLLAVTQGRLGAQHDVEALGGLCQALGFETTLRTDPTAQTFQEEMAQFRKRLDAHRGPVSCALVALMAHGGPQGQLLGADGQERQLEVLVQELSHCGALRGRPKIFLLQACRGGHRDAGVGPAALPWFRRWLRAPPATPSQADVLHVCTDVQGGSSRGPTPGSPNQADVLMVYAAAEGCVAYRDEKGSDFIQTLVEVLRADPKADLLELMTEVNRQVCELDVLGPDCDDRRKACLEIRSSLRRRLCLQV</sequence>
<proteinExistence type="inferred from homology"/>
<feature type="domain" description="Caspase family p10" evidence="5">
    <location>
        <begin position="556"/>
        <end position="639"/>
    </location>
</feature>
<dbReference type="Gene3D" id="1.10.4020.10">
    <property type="entry name" value="DNA breaking-rejoining enzymes"/>
    <property type="match status" value="1"/>
</dbReference>
<dbReference type="EMBL" id="VBQZ03000005">
    <property type="protein sequence ID" value="MXQ80786.1"/>
    <property type="molecule type" value="Genomic_DNA"/>
</dbReference>
<evidence type="ECO:0000256" key="3">
    <source>
        <dbReference type="RuleBase" id="RU003971"/>
    </source>
</evidence>
<dbReference type="InterPro" id="IPR052039">
    <property type="entry name" value="Caspase-related_regulators"/>
</dbReference>
<reference evidence="8" key="1">
    <citation type="submission" date="2019-10" db="EMBL/GenBank/DDBJ databases">
        <title>The sequence and de novo assembly of the wild yak genome.</title>
        <authorList>
            <person name="Liu Y."/>
        </authorList>
    </citation>
    <scope>NUCLEOTIDE SEQUENCE [LARGE SCALE GENOMIC DNA]</scope>
    <source>
        <strain evidence="8">WY2019</strain>
    </source>
</reference>
<evidence type="ECO:0000256" key="1">
    <source>
        <dbReference type="ARBA" id="ARBA00010134"/>
    </source>
</evidence>
<dbReference type="InterPro" id="IPR015917">
    <property type="entry name" value="Pept_C14A"/>
</dbReference>
<evidence type="ECO:0000259" key="6">
    <source>
        <dbReference type="PROSITE" id="PS50208"/>
    </source>
</evidence>
<gene>
    <name evidence="8" type="ORF">E5288_WYG008965</name>
</gene>
<dbReference type="PANTHER" id="PTHR22576:SF41">
    <property type="entry name" value="CASPASE 14, APOPTOSIS-RELATED CYSTEINE PEPTIDASE"/>
    <property type="match status" value="1"/>
</dbReference>